<dbReference type="InterPro" id="IPR053910">
    <property type="entry name" value="RsmI_HTH"/>
</dbReference>
<dbReference type="FunFam" id="3.40.1010.10:FF:000002">
    <property type="entry name" value="Ribosomal RNA small subunit methyltransferase I"/>
    <property type="match status" value="1"/>
</dbReference>
<dbReference type="OrthoDB" id="9809084at2"/>
<evidence type="ECO:0000313" key="9">
    <source>
        <dbReference type="EMBL" id="ORL63613.1"/>
    </source>
</evidence>
<dbReference type="PROSITE" id="PS01296">
    <property type="entry name" value="RSMI"/>
    <property type="match status" value="1"/>
</dbReference>
<dbReference type="InterPro" id="IPR008189">
    <property type="entry name" value="rRNA_ssu_MeTfrase_I"/>
</dbReference>
<dbReference type="Pfam" id="PF23016">
    <property type="entry name" value="RsmI_C"/>
    <property type="match status" value="1"/>
</dbReference>
<evidence type="ECO:0000256" key="6">
    <source>
        <dbReference type="HAMAP-Rule" id="MF_01877"/>
    </source>
</evidence>
<dbReference type="RefSeq" id="WP_084857265.1">
    <property type="nucleotide sequence ID" value="NZ_JAOTEI010000051.1"/>
</dbReference>
<gene>
    <name evidence="6" type="primary">rsmI</name>
    <name evidence="9" type="ORF">B7H17_14975</name>
</gene>
<protein>
    <recommendedName>
        <fullName evidence="6">Ribosomal RNA small subunit methyltransferase I</fullName>
        <ecNumber evidence="6">2.1.1.198</ecNumber>
    </recommendedName>
    <alternativeName>
        <fullName evidence="6">16S rRNA 2'-O-ribose C1402 methyltransferase</fullName>
    </alternativeName>
    <alternativeName>
        <fullName evidence="6">rRNA (cytidine-2'-O-)-methyltransferase RsmI</fullName>
    </alternativeName>
</protein>
<proteinExistence type="inferred from homology"/>
<dbReference type="PANTHER" id="PTHR46111:SF1">
    <property type="entry name" value="RIBOSOMAL RNA SMALL SUBUNIT METHYLTRANSFERASE I"/>
    <property type="match status" value="1"/>
</dbReference>
<evidence type="ECO:0000256" key="4">
    <source>
        <dbReference type="ARBA" id="ARBA00022679"/>
    </source>
</evidence>
<comment type="similarity">
    <text evidence="6">Belongs to the methyltransferase superfamily. RsmI family.</text>
</comment>
<dbReference type="Pfam" id="PF00590">
    <property type="entry name" value="TP_methylase"/>
    <property type="match status" value="1"/>
</dbReference>
<reference evidence="9 10" key="1">
    <citation type="submission" date="2017-04" db="EMBL/GenBank/DDBJ databases">
        <title>Presence of VIM-2 positive Pseudomonas species in chickens and their surrounding environment.</title>
        <authorList>
            <person name="Zhang R."/>
        </authorList>
    </citation>
    <scope>NUCLEOTIDE SEQUENCE [LARGE SCALE GENOMIC DNA]</scope>
    <source>
        <strain evidence="9 10">DZ-C18</strain>
    </source>
</reference>
<comment type="catalytic activity">
    <reaction evidence="6">
        <text>cytidine(1402) in 16S rRNA + S-adenosyl-L-methionine = 2'-O-methylcytidine(1402) in 16S rRNA + S-adenosyl-L-homocysteine + H(+)</text>
        <dbReference type="Rhea" id="RHEA:42924"/>
        <dbReference type="Rhea" id="RHEA-COMP:10285"/>
        <dbReference type="Rhea" id="RHEA-COMP:10286"/>
        <dbReference type="ChEBI" id="CHEBI:15378"/>
        <dbReference type="ChEBI" id="CHEBI:57856"/>
        <dbReference type="ChEBI" id="CHEBI:59789"/>
        <dbReference type="ChEBI" id="CHEBI:74495"/>
        <dbReference type="ChEBI" id="CHEBI:82748"/>
        <dbReference type="EC" id="2.1.1.198"/>
    </reaction>
</comment>
<feature type="domain" description="Tetrapyrrole methylase" evidence="7">
    <location>
        <begin position="14"/>
        <end position="214"/>
    </location>
</feature>
<dbReference type="InterPro" id="IPR014776">
    <property type="entry name" value="4pyrrole_Mease_sub2"/>
</dbReference>
<comment type="function">
    <text evidence="6">Catalyzes the 2'-O-methylation of the ribose of cytidine 1402 (C1402) in 16S rRNA.</text>
</comment>
<keyword evidence="1 6" id="KW-0963">Cytoplasm</keyword>
<dbReference type="Proteomes" id="UP000193675">
    <property type="component" value="Unassembled WGS sequence"/>
</dbReference>
<feature type="domain" description="RsmI HTH" evidence="8">
    <location>
        <begin position="244"/>
        <end position="287"/>
    </location>
</feature>
<dbReference type="Gene3D" id="3.40.1010.10">
    <property type="entry name" value="Cobalt-precorrin-4 Transmethylase, Domain 1"/>
    <property type="match status" value="1"/>
</dbReference>
<dbReference type="CDD" id="cd11648">
    <property type="entry name" value="RsmI"/>
    <property type="match status" value="1"/>
</dbReference>
<evidence type="ECO:0000259" key="7">
    <source>
        <dbReference type="Pfam" id="PF00590"/>
    </source>
</evidence>
<dbReference type="InterPro" id="IPR018063">
    <property type="entry name" value="SAM_MeTrfase_RsmI_CS"/>
</dbReference>
<evidence type="ECO:0000256" key="3">
    <source>
        <dbReference type="ARBA" id="ARBA00022603"/>
    </source>
</evidence>
<comment type="caution">
    <text evidence="9">The sequence shown here is derived from an EMBL/GenBank/DDBJ whole genome shotgun (WGS) entry which is preliminary data.</text>
</comment>
<dbReference type="GO" id="GO:0070677">
    <property type="term" value="F:rRNA (cytosine-2'-O-)-methyltransferase activity"/>
    <property type="evidence" value="ECO:0007669"/>
    <property type="project" value="UniProtKB-UniRule"/>
</dbReference>
<keyword evidence="4 6" id="KW-0808">Transferase</keyword>
<dbReference type="HAMAP" id="MF_01877">
    <property type="entry name" value="16SrRNA_methyltr_I"/>
    <property type="match status" value="1"/>
</dbReference>
<dbReference type="InterPro" id="IPR000878">
    <property type="entry name" value="4pyrrol_Mease"/>
</dbReference>
<dbReference type="PIRSF" id="PIRSF005917">
    <property type="entry name" value="MTase_YraL"/>
    <property type="match status" value="1"/>
</dbReference>
<dbReference type="EMBL" id="NBWC01000018">
    <property type="protein sequence ID" value="ORL63613.1"/>
    <property type="molecule type" value="Genomic_DNA"/>
</dbReference>
<dbReference type="SUPFAM" id="SSF53790">
    <property type="entry name" value="Tetrapyrrole methylase"/>
    <property type="match status" value="1"/>
</dbReference>
<comment type="subcellular location">
    <subcellularLocation>
        <location evidence="6">Cytoplasm</location>
    </subcellularLocation>
</comment>
<dbReference type="EC" id="2.1.1.198" evidence="6"/>
<dbReference type="GO" id="GO:0005737">
    <property type="term" value="C:cytoplasm"/>
    <property type="evidence" value="ECO:0007669"/>
    <property type="project" value="UniProtKB-SubCell"/>
</dbReference>
<organism evidence="9 10">
    <name type="scientific">Pseudomonas putida</name>
    <name type="common">Arthrobacter siderocapsulatus</name>
    <dbReference type="NCBI Taxonomy" id="303"/>
    <lineage>
        <taxon>Bacteria</taxon>
        <taxon>Pseudomonadati</taxon>
        <taxon>Pseudomonadota</taxon>
        <taxon>Gammaproteobacteria</taxon>
        <taxon>Pseudomonadales</taxon>
        <taxon>Pseudomonadaceae</taxon>
        <taxon>Pseudomonas</taxon>
    </lineage>
</organism>
<dbReference type="AlphaFoldDB" id="A0A1X0ZV42"/>
<sequence length="291" mass="31028">MTDGAGASKSTVGTLYVVATPIGNLDDMSARALKVLANVALIAAEDTRHSVRLLQHFGIDTPLAACHEHNERDEGGRFITRLLAGDDVALVSDAGTPLISDPGYHLVRQARAAGVQVVPVPGACALIAALSAAGLPSDRFIFEGFLPAKAAGRRARLEQVKEEPRTLIFYEAPHRILECLEDMEAVFGAQRPAVLGRELTKAFETLKGLPLGELRAFVAGDSNQQRGECVVLVGGWSAPEDEQAIGSEAQRVLDLLLAELPLKRAAALAAEITGVRKNLLYQVALEKQKAQ</sequence>
<keyword evidence="5 6" id="KW-0949">S-adenosyl-L-methionine</keyword>
<evidence type="ECO:0000256" key="5">
    <source>
        <dbReference type="ARBA" id="ARBA00022691"/>
    </source>
</evidence>
<dbReference type="Gene3D" id="3.30.950.10">
    <property type="entry name" value="Methyltransferase, Cobalt-precorrin-4 Transmethylase, Domain 2"/>
    <property type="match status" value="1"/>
</dbReference>
<dbReference type="NCBIfam" id="TIGR00096">
    <property type="entry name" value="16S rRNA (cytidine(1402)-2'-O)-methyltransferase"/>
    <property type="match status" value="1"/>
</dbReference>
<dbReference type="PANTHER" id="PTHR46111">
    <property type="entry name" value="RIBOSOMAL RNA SMALL SUBUNIT METHYLTRANSFERASE I"/>
    <property type="match status" value="1"/>
</dbReference>
<name>A0A1X0ZV42_PSEPU</name>
<evidence type="ECO:0000313" key="10">
    <source>
        <dbReference type="Proteomes" id="UP000193675"/>
    </source>
</evidence>
<keyword evidence="2 6" id="KW-0698">rRNA processing</keyword>
<dbReference type="InterPro" id="IPR035996">
    <property type="entry name" value="4pyrrol_Methylase_sf"/>
</dbReference>
<accession>A0A1X0ZV42</accession>
<dbReference type="InterPro" id="IPR014777">
    <property type="entry name" value="4pyrrole_Mease_sub1"/>
</dbReference>
<dbReference type="FunFam" id="3.30.950.10:FF:000002">
    <property type="entry name" value="Ribosomal RNA small subunit methyltransferase I"/>
    <property type="match status" value="1"/>
</dbReference>
<evidence type="ECO:0000256" key="2">
    <source>
        <dbReference type="ARBA" id="ARBA00022552"/>
    </source>
</evidence>
<evidence type="ECO:0000256" key="1">
    <source>
        <dbReference type="ARBA" id="ARBA00022490"/>
    </source>
</evidence>
<evidence type="ECO:0000259" key="8">
    <source>
        <dbReference type="Pfam" id="PF23016"/>
    </source>
</evidence>
<keyword evidence="3 6" id="KW-0489">Methyltransferase</keyword>